<dbReference type="InterPro" id="IPR052542">
    <property type="entry name" value="Cholesterol_Oxidase"/>
</dbReference>
<feature type="active site" description="Nucleophile" evidence="7">
    <location>
        <position position="56"/>
    </location>
</feature>
<evidence type="ECO:0000256" key="4">
    <source>
        <dbReference type="ARBA" id="ARBA00022827"/>
    </source>
</evidence>
<keyword evidence="5" id="KW-0560">Oxidoreductase</keyword>
<dbReference type="PANTHER" id="PTHR47470:SF1">
    <property type="entry name" value="FAD-DEPENDENT OXIDOREDUCTASE 2 FAD BINDING DOMAIN-CONTAINING PROTEIN"/>
    <property type="match status" value="1"/>
</dbReference>
<evidence type="ECO:0000256" key="1">
    <source>
        <dbReference type="ARBA" id="ARBA00001974"/>
    </source>
</evidence>
<sequence>MTNLTHIPQGAAAGNHNLPKRALILPGGGLRLSYAAGALQEIFKHDLKFQHMDGTSGGSLNLAMLLSGVPIDDICERWRTLDMLNTISFMPLKDILKVKDFKGASSSQGFREQVYPHLGINFEKIRAAEGVQGTFNVCNFSTKMNEVIEHQDMTEDFLIAGMSLPGTLPPVIINDIAYLDSGFIQDANLMEAVKRGANELWLIWIMGNVPRYRGGALNIYVQMLEMSANGALQKELEQIKHINSRIMQGEQVYGHQQPITLHLIKPEHPLPLDSALYLGEISHATLIEMGRSDARAYFNNMKPEGVPFEPYVTKMTELNPGIQFKETMAGGFSLDATDPEKGSNLGKQAGTELAMHAQVDIDDIDKFVAQRDHSAKLTGTVDFPPMGMGIAASTGVFNLFYPTEDPKLKLMVYELGFEHQGESYYLAGKKKVRDESIIDLWPGTTTLYTQLHKGVDKSGPVVGAGILTLGVTDLLKLVSTIEVLHTSSSTDKLKTIGTFGKFFMGELWDSYVKHAG</sequence>
<protein>
    <submittedName>
        <fullName evidence="9">Patatin</fullName>
    </submittedName>
</protein>
<comment type="caution">
    <text evidence="9">The sequence shown here is derived from an EMBL/GenBank/DDBJ whole genome shotgun (WGS) entry which is preliminary data.</text>
</comment>
<evidence type="ECO:0000256" key="5">
    <source>
        <dbReference type="ARBA" id="ARBA00023002"/>
    </source>
</evidence>
<dbReference type="PANTHER" id="PTHR47470">
    <property type="entry name" value="CHOLESTEROL OXIDASE"/>
    <property type="match status" value="1"/>
</dbReference>
<dbReference type="STRING" id="1420851.AU255_07440"/>
<evidence type="ECO:0000313" key="9">
    <source>
        <dbReference type="EMBL" id="OQK17690.1"/>
    </source>
</evidence>
<dbReference type="OrthoDB" id="2339873at2"/>
<keyword evidence="10" id="KW-1185">Reference proteome</keyword>
<dbReference type="GO" id="GO:0016491">
    <property type="term" value="F:oxidoreductase activity"/>
    <property type="evidence" value="ECO:0007669"/>
    <property type="project" value="UniProtKB-KW"/>
</dbReference>
<evidence type="ECO:0000259" key="8">
    <source>
        <dbReference type="PROSITE" id="PS51635"/>
    </source>
</evidence>
<reference evidence="9 10" key="1">
    <citation type="submission" date="2015-12" db="EMBL/GenBank/DDBJ databases">
        <authorList>
            <person name="Shamseldin A."/>
            <person name="Moawad H."/>
            <person name="Abd El-Rahim W.M."/>
            <person name="Sadowsky M.J."/>
        </authorList>
    </citation>
    <scope>NUCLEOTIDE SEQUENCE [LARGE SCALE GENOMIC DNA]</scope>
    <source>
        <strain evidence="9 10">WF1</strain>
    </source>
</reference>
<evidence type="ECO:0000256" key="6">
    <source>
        <dbReference type="ARBA" id="ARBA00023098"/>
    </source>
</evidence>
<keyword evidence="7" id="KW-0442">Lipid degradation</keyword>
<dbReference type="RefSeq" id="WP_080522301.1">
    <property type="nucleotide sequence ID" value="NZ_LPUF01000001.1"/>
</dbReference>
<dbReference type="InterPro" id="IPR016035">
    <property type="entry name" value="Acyl_Trfase/lysoPLipase"/>
</dbReference>
<feature type="short sequence motif" description="GXSXG" evidence="7">
    <location>
        <begin position="54"/>
        <end position="58"/>
    </location>
</feature>
<dbReference type="AlphaFoldDB" id="A0A1V8M7Z1"/>
<comment type="caution">
    <text evidence="7">Lacks conserved residue(s) required for the propagation of feature annotation.</text>
</comment>
<evidence type="ECO:0000256" key="2">
    <source>
        <dbReference type="ARBA" id="ARBA00010790"/>
    </source>
</evidence>
<name>A0A1V8M7Z1_9GAMM</name>
<dbReference type="GO" id="GO:0016042">
    <property type="term" value="P:lipid catabolic process"/>
    <property type="evidence" value="ECO:0007669"/>
    <property type="project" value="UniProtKB-UniRule"/>
</dbReference>
<feature type="active site" description="Proton acceptor" evidence="7">
    <location>
        <position position="180"/>
    </location>
</feature>
<gene>
    <name evidence="9" type="ORF">AU255_07440</name>
</gene>
<dbReference type="Proteomes" id="UP000191980">
    <property type="component" value="Unassembled WGS sequence"/>
</dbReference>
<evidence type="ECO:0000256" key="7">
    <source>
        <dbReference type="PROSITE-ProRule" id="PRU01161"/>
    </source>
</evidence>
<dbReference type="InterPro" id="IPR002641">
    <property type="entry name" value="PNPLA_dom"/>
</dbReference>
<evidence type="ECO:0000256" key="3">
    <source>
        <dbReference type="ARBA" id="ARBA00022630"/>
    </source>
</evidence>
<keyword evidence="6 7" id="KW-0443">Lipid metabolism</keyword>
<dbReference type="GO" id="GO:0016787">
    <property type="term" value="F:hydrolase activity"/>
    <property type="evidence" value="ECO:0007669"/>
    <property type="project" value="UniProtKB-UniRule"/>
</dbReference>
<keyword evidence="7" id="KW-0378">Hydrolase</keyword>
<comment type="cofactor">
    <cofactor evidence="1">
        <name>FAD</name>
        <dbReference type="ChEBI" id="CHEBI:57692"/>
    </cofactor>
</comment>
<feature type="domain" description="PNPLA" evidence="8">
    <location>
        <begin position="23"/>
        <end position="194"/>
    </location>
</feature>
<dbReference type="Pfam" id="PF01734">
    <property type="entry name" value="Patatin"/>
    <property type="match status" value="1"/>
</dbReference>
<dbReference type="EMBL" id="LPUF01000001">
    <property type="protein sequence ID" value="OQK17690.1"/>
    <property type="molecule type" value="Genomic_DNA"/>
</dbReference>
<keyword evidence="4" id="KW-0274">FAD</keyword>
<evidence type="ECO:0000313" key="10">
    <source>
        <dbReference type="Proteomes" id="UP000191980"/>
    </source>
</evidence>
<dbReference type="Gene3D" id="3.40.1090.10">
    <property type="entry name" value="Cytosolic phospholipase A2 catalytic domain"/>
    <property type="match status" value="1"/>
</dbReference>
<organism evidence="9 10">
    <name type="scientific">Methyloprofundus sedimenti</name>
    <dbReference type="NCBI Taxonomy" id="1420851"/>
    <lineage>
        <taxon>Bacteria</taxon>
        <taxon>Pseudomonadati</taxon>
        <taxon>Pseudomonadota</taxon>
        <taxon>Gammaproteobacteria</taxon>
        <taxon>Methylococcales</taxon>
        <taxon>Methylococcaceae</taxon>
        <taxon>Methyloprofundus</taxon>
    </lineage>
</organism>
<dbReference type="PROSITE" id="PS51635">
    <property type="entry name" value="PNPLA"/>
    <property type="match status" value="1"/>
</dbReference>
<proteinExistence type="inferred from homology"/>
<comment type="similarity">
    <text evidence="2">Belongs to the GMC oxidoreductase family.</text>
</comment>
<dbReference type="SUPFAM" id="SSF52151">
    <property type="entry name" value="FabD/lysophospholipase-like"/>
    <property type="match status" value="1"/>
</dbReference>
<keyword evidence="3" id="KW-0285">Flavoprotein</keyword>
<accession>A0A1V8M7Z1</accession>